<accession>A0A8R1IAC7</accession>
<keyword evidence="2" id="KW-1185">Reference proteome</keyword>
<dbReference type="EnsemblMetazoa" id="CJA31886.1">
    <property type="protein sequence ID" value="CJA31886.1"/>
    <property type="gene ID" value="WBGene00207733"/>
</dbReference>
<organism evidence="1 2">
    <name type="scientific">Caenorhabditis japonica</name>
    <dbReference type="NCBI Taxonomy" id="281687"/>
    <lineage>
        <taxon>Eukaryota</taxon>
        <taxon>Metazoa</taxon>
        <taxon>Ecdysozoa</taxon>
        <taxon>Nematoda</taxon>
        <taxon>Chromadorea</taxon>
        <taxon>Rhabditida</taxon>
        <taxon>Rhabditina</taxon>
        <taxon>Rhabditomorpha</taxon>
        <taxon>Rhabditoidea</taxon>
        <taxon>Rhabditidae</taxon>
        <taxon>Peloderinae</taxon>
        <taxon>Caenorhabditis</taxon>
    </lineage>
</organism>
<protein>
    <submittedName>
        <fullName evidence="1">Uncharacterized protein</fullName>
    </submittedName>
</protein>
<evidence type="ECO:0000313" key="2">
    <source>
        <dbReference type="Proteomes" id="UP000005237"/>
    </source>
</evidence>
<reference evidence="1" key="2">
    <citation type="submission" date="2022-06" db="UniProtKB">
        <authorList>
            <consortium name="EnsemblMetazoa"/>
        </authorList>
    </citation>
    <scope>IDENTIFICATION</scope>
    <source>
        <strain evidence="1">DF5081</strain>
    </source>
</reference>
<reference evidence="2" key="1">
    <citation type="submission" date="2010-08" db="EMBL/GenBank/DDBJ databases">
        <authorList>
            <consortium name="Caenorhabditis japonica Sequencing Consortium"/>
            <person name="Wilson R.K."/>
        </authorList>
    </citation>
    <scope>NUCLEOTIDE SEQUENCE [LARGE SCALE GENOMIC DNA]</scope>
    <source>
        <strain evidence="2">DF5081</strain>
    </source>
</reference>
<proteinExistence type="predicted"/>
<dbReference type="Proteomes" id="UP000005237">
    <property type="component" value="Unassembled WGS sequence"/>
</dbReference>
<dbReference type="AlphaFoldDB" id="A0A8R1IAC7"/>
<name>A0A8R1IAC7_CAEJA</name>
<sequence length="68" mass="7257">MDSNHEGMMTRMSASGVFTRDIELIANAHYLVEAACFSVAHGSLHPPTDSIKTAASGGTHRLMIPQMG</sequence>
<evidence type="ECO:0000313" key="1">
    <source>
        <dbReference type="EnsemblMetazoa" id="CJA31886.1"/>
    </source>
</evidence>